<evidence type="ECO:0000256" key="6">
    <source>
        <dbReference type="ARBA" id="ARBA00023002"/>
    </source>
</evidence>
<name>A0A6J6CHX0_9ZZZZ</name>
<evidence type="ECO:0000256" key="3">
    <source>
        <dbReference type="ARBA" id="ARBA00022692"/>
    </source>
</evidence>
<evidence type="ECO:0000256" key="2">
    <source>
        <dbReference type="ARBA" id="ARBA00022475"/>
    </source>
</evidence>
<feature type="transmembrane region" description="Helical" evidence="12">
    <location>
        <begin position="243"/>
        <end position="260"/>
    </location>
</feature>
<keyword evidence="4" id="KW-0479">Metal-binding</keyword>
<keyword evidence="2" id="KW-1003">Cell membrane</keyword>
<dbReference type="InterPro" id="IPR003780">
    <property type="entry name" value="COX15/CtaA_fam"/>
</dbReference>
<keyword evidence="7" id="KW-0408">Iron</keyword>
<dbReference type="EMBL" id="CAEZSV010000060">
    <property type="protein sequence ID" value="CAB4551122.1"/>
    <property type="molecule type" value="Genomic_DNA"/>
</dbReference>
<evidence type="ECO:0000256" key="12">
    <source>
        <dbReference type="SAM" id="Phobius"/>
    </source>
</evidence>
<gene>
    <name evidence="13" type="ORF">UFOPK1506_00451</name>
</gene>
<proteinExistence type="predicted"/>
<evidence type="ECO:0000313" key="13">
    <source>
        <dbReference type="EMBL" id="CAB4551122.1"/>
    </source>
</evidence>
<dbReference type="GO" id="GO:0016491">
    <property type="term" value="F:oxidoreductase activity"/>
    <property type="evidence" value="ECO:0007669"/>
    <property type="project" value="UniProtKB-KW"/>
</dbReference>
<evidence type="ECO:0000256" key="10">
    <source>
        <dbReference type="ARBA" id="ARBA00023157"/>
    </source>
</evidence>
<comment type="subcellular location">
    <subcellularLocation>
        <location evidence="1">Membrane</location>
        <topology evidence="1">Multi-pass membrane protein</topology>
    </subcellularLocation>
</comment>
<dbReference type="PANTHER" id="PTHR35457">
    <property type="entry name" value="HEME A SYNTHASE"/>
    <property type="match status" value="1"/>
</dbReference>
<evidence type="ECO:0000256" key="7">
    <source>
        <dbReference type="ARBA" id="ARBA00023004"/>
    </source>
</evidence>
<keyword evidence="10" id="KW-1015">Disulfide bond</keyword>
<dbReference type="GO" id="GO:0006784">
    <property type="term" value="P:heme A biosynthetic process"/>
    <property type="evidence" value="ECO:0007669"/>
    <property type="project" value="InterPro"/>
</dbReference>
<evidence type="ECO:0000256" key="4">
    <source>
        <dbReference type="ARBA" id="ARBA00022723"/>
    </source>
</evidence>
<organism evidence="13">
    <name type="scientific">freshwater metagenome</name>
    <dbReference type="NCBI Taxonomy" id="449393"/>
    <lineage>
        <taxon>unclassified sequences</taxon>
        <taxon>metagenomes</taxon>
        <taxon>ecological metagenomes</taxon>
    </lineage>
</organism>
<evidence type="ECO:0000256" key="5">
    <source>
        <dbReference type="ARBA" id="ARBA00022989"/>
    </source>
</evidence>
<dbReference type="GO" id="GO:0016020">
    <property type="term" value="C:membrane"/>
    <property type="evidence" value="ECO:0007669"/>
    <property type="project" value="UniProtKB-SubCell"/>
</dbReference>
<reference evidence="13" key="1">
    <citation type="submission" date="2020-05" db="EMBL/GenBank/DDBJ databases">
        <authorList>
            <person name="Chiriac C."/>
            <person name="Salcher M."/>
            <person name="Ghai R."/>
            <person name="Kavagutti S V."/>
        </authorList>
    </citation>
    <scope>NUCLEOTIDE SEQUENCE</scope>
</reference>
<evidence type="ECO:0000256" key="9">
    <source>
        <dbReference type="ARBA" id="ARBA00023136"/>
    </source>
</evidence>
<dbReference type="InterPro" id="IPR050450">
    <property type="entry name" value="COX15/CtaA_HemeA_synthase"/>
</dbReference>
<keyword evidence="5 12" id="KW-1133">Transmembrane helix</keyword>
<feature type="transmembrane region" description="Helical" evidence="12">
    <location>
        <begin position="266"/>
        <end position="287"/>
    </location>
</feature>
<dbReference type="AlphaFoldDB" id="A0A6J6CHX0"/>
<feature type="transmembrane region" description="Helical" evidence="12">
    <location>
        <begin position="121"/>
        <end position="141"/>
    </location>
</feature>
<feature type="transmembrane region" description="Helical" evidence="12">
    <location>
        <begin position="92"/>
        <end position="115"/>
    </location>
</feature>
<keyword evidence="9 12" id="KW-0472">Membrane</keyword>
<feature type="transmembrane region" description="Helical" evidence="12">
    <location>
        <begin position="201"/>
        <end position="222"/>
    </location>
</feature>
<comment type="pathway">
    <text evidence="11">Porphyrin-containing compound metabolism.</text>
</comment>
<evidence type="ECO:0000256" key="11">
    <source>
        <dbReference type="ARBA" id="ARBA00023444"/>
    </source>
</evidence>
<feature type="transmembrane region" description="Helical" evidence="12">
    <location>
        <begin position="161"/>
        <end position="181"/>
    </location>
</feature>
<dbReference type="Pfam" id="PF02628">
    <property type="entry name" value="COX15-CtaA"/>
    <property type="match status" value="1"/>
</dbReference>
<dbReference type="PANTHER" id="PTHR35457:SF1">
    <property type="entry name" value="HEME A SYNTHASE"/>
    <property type="match status" value="1"/>
</dbReference>
<dbReference type="GO" id="GO:0046872">
    <property type="term" value="F:metal ion binding"/>
    <property type="evidence" value="ECO:0007669"/>
    <property type="project" value="UniProtKB-KW"/>
</dbReference>
<keyword evidence="8" id="KW-0350">Heme biosynthesis</keyword>
<protein>
    <submittedName>
        <fullName evidence="13">Unannotated protein</fullName>
    </submittedName>
</protein>
<sequence length="297" mass="31729">MASKVLIFLTRALLVAQAAIVITGGAVRLTKSGLGCPTWPECAPGSFLPSPHQDEDPLNIWIEFANRLLTFLLLAIAVAVVIAVLRTKRRDLRLLAIAQVLGILGQGVVGGITVLTKLHPAAVGSHFILSIALIGGAVALVERAKGYTTRGELAPIARNLFRGLVLLGLLVITLGIVVTGSGPHAGDLAAPRFTFDIRTVAWLHADAVIAFIGLLVGYLLLLRFAPVVVDNHLTGVRNKEARTLLLITLAQGAIGYTQYFTGVPELLVTAHLLGVVILWSALIRHGIRINMWQRSAR</sequence>
<feature type="transmembrane region" description="Helical" evidence="12">
    <location>
        <begin position="64"/>
        <end position="85"/>
    </location>
</feature>
<evidence type="ECO:0000256" key="1">
    <source>
        <dbReference type="ARBA" id="ARBA00004141"/>
    </source>
</evidence>
<evidence type="ECO:0000256" key="8">
    <source>
        <dbReference type="ARBA" id="ARBA00023133"/>
    </source>
</evidence>
<keyword evidence="3 12" id="KW-0812">Transmembrane</keyword>
<keyword evidence="6" id="KW-0560">Oxidoreductase</keyword>
<accession>A0A6J6CHX0</accession>